<dbReference type="STRING" id="863227.GCA_000373005_01816"/>
<dbReference type="RefSeq" id="WP_102607200.1">
    <property type="nucleotide sequence ID" value="NZ_PNYC01000015.1"/>
</dbReference>
<dbReference type="Pfam" id="PF13420">
    <property type="entry name" value="Acetyltransf_4"/>
    <property type="match status" value="1"/>
</dbReference>
<dbReference type="NCBIfam" id="NF040504">
    <property type="entry name" value="resist_ArsN1b"/>
    <property type="match status" value="1"/>
</dbReference>
<evidence type="ECO:0000256" key="2">
    <source>
        <dbReference type="ARBA" id="ARBA00023315"/>
    </source>
</evidence>
<dbReference type="EMBL" id="PNYC01000015">
    <property type="protein sequence ID" value="PMS34731.1"/>
    <property type="molecule type" value="Genomic_DNA"/>
</dbReference>
<dbReference type="CDD" id="cd04301">
    <property type="entry name" value="NAT_SF"/>
    <property type="match status" value="1"/>
</dbReference>
<dbReference type="InterPro" id="IPR016181">
    <property type="entry name" value="Acyl_CoA_acyltransferase"/>
</dbReference>
<dbReference type="InterPro" id="IPR000182">
    <property type="entry name" value="GNAT_dom"/>
</dbReference>
<dbReference type="GO" id="GO:0016747">
    <property type="term" value="F:acyltransferase activity, transferring groups other than amino-acyl groups"/>
    <property type="evidence" value="ECO:0007669"/>
    <property type="project" value="InterPro"/>
</dbReference>
<dbReference type="AlphaFoldDB" id="A0A2N7WZH9"/>
<evidence type="ECO:0000256" key="1">
    <source>
        <dbReference type="ARBA" id="ARBA00022679"/>
    </source>
</evidence>
<dbReference type="PANTHER" id="PTHR43072">
    <property type="entry name" value="N-ACETYLTRANSFERASE"/>
    <property type="match status" value="1"/>
</dbReference>
<accession>A0A2N7WZH9</accession>
<gene>
    <name evidence="4" type="ORF">C0Z20_22105</name>
</gene>
<evidence type="ECO:0000313" key="4">
    <source>
        <dbReference type="EMBL" id="PMS34731.1"/>
    </source>
</evidence>
<organism evidence="4 5">
    <name type="scientific">Trinickia symbiotica</name>
    <dbReference type="NCBI Taxonomy" id="863227"/>
    <lineage>
        <taxon>Bacteria</taxon>
        <taxon>Pseudomonadati</taxon>
        <taxon>Pseudomonadota</taxon>
        <taxon>Betaproteobacteria</taxon>
        <taxon>Burkholderiales</taxon>
        <taxon>Burkholderiaceae</taxon>
        <taxon>Trinickia</taxon>
    </lineage>
</organism>
<evidence type="ECO:0000313" key="5">
    <source>
        <dbReference type="Proteomes" id="UP000235777"/>
    </source>
</evidence>
<name>A0A2N7WZH9_9BURK</name>
<reference evidence="4 5" key="1">
    <citation type="submission" date="2018-01" db="EMBL/GenBank/DDBJ databases">
        <title>Whole genome analyses suggest that Burkholderia sensu lato contains two further novel genera in the rhizoxinica-symbiotica group Mycetohabitans gen. nov., and Trinickia gen. nov.: implications for the evolution of diazotrophy and nodulation in the Burkholderiaceae.</title>
        <authorList>
            <person name="Estrada-de los Santos P."/>
            <person name="Palmer M."/>
            <person name="Chavez-Ramirez B."/>
            <person name="Beukes C."/>
            <person name="Steenkamp E.T."/>
            <person name="Hirsch A.M."/>
            <person name="Manyaka P."/>
            <person name="Maluk M."/>
            <person name="Lafos M."/>
            <person name="Crook M."/>
            <person name="Gross E."/>
            <person name="Simon M.F."/>
            <person name="Bueno dos Reis Junior F."/>
            <person name="Poole P.S."/>
            <person name="Venter S.N."/>
            <person name="James E.K."/>
        </authorList>
    </citation>
    <scope>NUCLEOTIDE SEQUENCE [LARGE SCALE GENOMIC DNA]</scope>
    <source>
        <strain evidence="4 5">JPY 581</strain>
    </source>
</reference>
<dbReference type="Proteomes" id="UP000235777">
    <property type="component" value="Unassembled WGS sequence"/>
</dbReference>
<sequence length="161" mass="17918">MIRTGAPEDAFSISRLYNHYVLNTTVTFETDEVSSGEMASRIHEVTAAGLPWVIAELDGRLVGYAYASKWKGRCAYRYSVESTVYVDAEHTGKGIGTELYGALLARLRSGKTHVVIGGIALPNEGSVALHEHFGFRKVAHFNEVGFKFERWIDVGYWQTTL</sequence>
<keyword evidence="1 4" id="KW-0808">Transferase</keyword>
<feature type="domain" description="N-acetyltransferase" evidence="3">
    <location>
        <begin position="1"/>
        <end position="153"/>
    </location>
</feature>
<dbReference type="Gene3D" id="3.40.630.30">
    <property type="match status" value="1"/>
</dbReference>
<dbReference type="PROSITE" id="PS51186">
    <property type="entry name" value="GNAT"/>
    <property type="match status" value="1"/>
</dbReference>
<protein>
    <submittedName>
        <fullName evidence="4">Phosphinothricin acetyltransferase</fullName>
    </submittedName>
</protein>
<dbReference type="PANTHER" id="PTHR43072:SF23">
    <property type="entry name" value="UPF0039 PROTEIN C11D3.02C"/>
    <property type="match status" value="1"/>
</dbReference>
<evidence type="ECO:0000259" key="3">
    <source>
        <dbReference type="PROSITE" id="PS51186"/>
    </source>
</evidence>
<comment type="caution">
    <text evidence="4">The sequence shown here is derived from an EMBL/GenBank/DDBJ whole genome shotgun (WGS) entry which is preliminary data.</text>
</comment>
<proteinExistence type="predicted"/>
<keyword evidence="5" id="KW-1185">Reference proteome</keyword>
<keyword evidence="2" id="KW-0012">Acyltransferase</keyword>
<dbReference type="SUPFAM" id="SSF55729">
    <property type="entry name" value="Acyl-CoA N-acyltransferases (Nat)"/>
    <property type="match status" value="1"/>
</dbReference>